<keyword evidence="2" id="KW-1185">Reference proteome</keyword>
<protein>
    <submittedName>
        <fullName evidence="1">Uncharacterized protein</fullName>
    </submittedName>
</protein>
<evidence type="ECO:0000313" key="1">
    <source>
        <dbReference type="EMBL" id="QGO05312.1"/>
    </source>
</evidence>
<sequence length="64" mass="7588">MNSQLKERENDFNSACSQFEYFREVLKEAKGRALDETTEKLLNAKEELIKAKRKLDVELSIYKF</sequence>
<organism evidence="1 2">
    <name type="scientific">Piscirickettsia salmonis</name>
    <dbReference type="NCBI Taxonomy" id="1238"/>
    <lineage>
        <taxon>Bacteria</taxon>
        <taxon>Pseudomonadati</taxon>
        <taxon>Pseudomonadota</taxon>
        <taxon>Gammaproteobacteria</taxon>
        <taxon>Thiotrichales</taxon>
        <taxon>Piscirickettsiaceae</taxon>
        <taxon>Piscirickettsia</taxon>
    </lineage>
</organism>
<dbReference type="GeneID" id="66741664"/>
<accession>A0A9Q5VCZ7</accession>
<reference evidence="1 2" key="1">
    <citation type="submission" date="2019-04" db="EMBL/GenBank/DDBJ databases">
        <title>Complete genome sequencing of Piscirickettsia salmonis strain Psal-009.</title>
        <authorList>
            <person name="Schober I."/>
            <person name="Bunk B."/>
            <person name="Sproer C."/>
            <person name="Carril G.P."/>
            <person name="Riedel T."/>
            <person name="Flores-Herrera P.A."/>
            <person name="Nourdin-Galindo G."/>
            <person name="Marshall S.H."/>
            <person name="Overmann J."/>
        </authorList>
    </citation>
    <scope>NUCLEOTIDE SEQUENCE [LARGE SCALE GENOMIC DNA]</scope>
    <source>
        <strain evidence="1 2">Psal-009</strain>
    </source>
</reference>
<dbReference type="EMBL" id="CP038908">
    <property type="protein sequence ID" value="QGO05312.1"/>
    <property type="molecule type" value="Genomic_DNA"/>
</dbReference>
<dbReference type="Proteomes" id="UP000422232">
    <property type="component" value="Chromosome"/>
</dbReference>
<gene>
    <name evidence="1" type="ORF">Psal009_01200</name>
</gene>
<dbReference type="AlphaFoldDB" id="A0A9Q5VCZ7"/>
<proteinExistence type="predicted"/>
<dbReference type="RefSeq" id="WP_016211586.1">
    <property type="nucleotide sequence ID" value="NZ_CP012413.1"/>
</dbReference>
<name>A0A9Q5VCZ7_PISSA</name>
<evidence type="ECO:0000313" key="2">
    <source>
        <dbReference type="Proteomes" id="UP000422232"/>
    </source>
</evidence>